<dbReference type="EMBL" id="JAPQKH010000004">
    <property type="protein sequence ID" value="KAJ5100804.1"/>
    <property type="molecule type" value="Genomic_DNA"/>
</dbReference>
<organism evidence="2 3">
    <name type="scientific">Penicillium angulare</name>
    <dbReference type="NCBI Taxonomy" id="116970"/>
    <lineage>
        <taxon>Eukaryota</taxon>
        <taxon>Fungi</taxon>
        <taxon>Dikarya</taxon>
        <taxon>Ascomycota</taxon>
        <taxon>Pezizomycotina</taxon>
        <taxon>Eurotiomycetes</taxon>
        <taxon>Eurotiomycetidae</taxon>
        <taxon>Eurotiales</taxon>
        <taxon>Aspergillaceae</taxon>
        <taxon>Penicillium</taxon>
    </lineage>
</organism>
<keyword evidence="3" id="KW-1185">Reference proteome</keyword>
<feature type="compositionally biased region" description="Polar residues" evidence="1">
    <location>
        <begin position="1"/>
        <end position="17"/>
    </location>
</feature>
<proteinExistence type="predicted"/>
<protein>
    <submittedName>
        <fullName evidence="2">Uncharacterized protein</fullName>
    </submittedName>
</protein>
<dbReference type="AlphaFoldDB" id="A0A9W9FIN1"/>
<evidence type="ECO:0000256" key="1">
    <source>
        <dbReference type="SAM" id="MobiDB-lite"/>
    </source>
</evidence>
<evidence type="ECO:0000313" key="2">
    <source>
        <dbReference type="EMBL" id="KAJ5100804.1"/>
    </source>
</evidence>
<gene>
    <name evidence="2" type="ORF">N7456_006856</name>
</gene>
<dbReference type="Proteomes" id="UP001149165">
    <property type="component" value="Unassembled WGS sequence"/>
</dbReference>
<evidence type="ECO:0000313" key="3">
    <source>
        <dbReference type="Proteomes" id="UP001149165"/>
    </source>
</evidence>
<reference evidence="2" key="2">
    <citation type="journal article" date="2023" name="IMA Fungus">
        <title>Comparative genomic study of the Penicillium genus elucidates a diverse pangenome and 15 lateral gene transfer events.</title>
        <authorList>
            <person name="Petersen C."/>
            <person name="Sorensen T."/>
            <person name="Nielsen M.R."/>
            <person name="Sondergaard T.E."/>
            <person name="Sorensen J.L."/>
            <person name="Fitzpatrick D.A."/>
            <person name="Frisvad J.C."/>
            <person name="Nielsen K.L."/>
        </authorList>
    </citation>
    <scope>NUCLEOTIDE SEQUENCE</scope>
    <source>
        <strain evidence="2">IBT 30069</strain>
    </source>
</reference>
<feature type="region of interest" description="Disordered" evidence="1">
    <location>
        <begin position="1"/>
        <end position="46"/>
    </location>
</feature>
<name>A0A9W9FIN1_9EURO</name>
<accession>A0A9W9FIN1</accession>
<reference evidence="2" key="1">
    <citation type="submission" date="2022-11" db="EMBL/GenBank/DDBJ databases">
        <authorList>
            <person name="Petersen C."/>
        </authorList>
    </citation>
    <scope>NUCLEOTIDE SEQUENCE</scope>
    <source>
        <strain evidence="2">IBT 30069</strain>
    </source>
</reference>
<comment type="caution">
    <text evidence="2">The sequence shown here is derived from an EMBL/GenBank/DDBJ whole genome shotgun (WGS) entry which is preliminary data.</text>
</comment>
<dbReference type="OrthoDB" id="4281241at2759"/>
<sequence length="88" mass="9732">MSAQASYETDTSCSGMTLGSRDSEPLEFPSSQPDSDYVPSETSEDREFIASDAEQLSYFSDSNSQADDPVMSIIYDYFFGARGRAWIS</sequence>